<sequence>MAARAATRSSRRVAQKRQAQAAPDTSDSDPCLAAHSDGMPSDTSASEDAFSEPEDAPPARKKARPRAAGAAGAAGPADAGQNALYSALAQPDVAVADLALEWMDAFEPGGDTDTAAALAALVNLVFALAQPDVAVADLALEWMDAFEPGGDTDTAAALAALVDLVLCACGCTHAVQPHDMLNEDSAGATVAELGALFGRQQRHEYPFVAAGSGGRRLRHNMQEFVCSVVAGAHEKGVLYRAAGGEPAQTWGAPMMNLVVAWLLALSGSAVRALRFVATTLVLQMQTRLCELAASITVAAQKQQRQLAGAQRRGGRGHGARLAVLGEAVATAVRQKNTVAEHLADIFQHVFVHRYRDVCPHVRAECVRALALWMVQYEEMFMRAEYLRYVGWLLSDPADRVRLEAVRLLARLLRFVNGKREAMSLGFRQFAERFKDQLVRMVWKEPRAKPRVLLVDVLAELFRLGFLDDRDVHDVGLFAFHLAQLEGTAHADPRAKAAACLFLAAVCHDHARAAAEPFAFFLAAHGCRVLDDDDCALAVPQCLAYKALAALMAAAHARFQTVACPRQRKPMFVLASLLFREIYALPAFRGLWEGLVKYTLCDFSALAFTHRQTGAAADADTAAALIAKIDVSARAEKHVFMSFIAAAVIHILAQQPANKTGSSSKLDDFNSALPALAAHILPLEAYLRVGMDLYVVFMGIWNSLLVAVPTSIARLYSTVSSVSDYNAVHDRVLHYYFDMTGPDAALQEAFDTYFSLVLKNFDASSGDLAPRTDRLLNANVKLQIEDLLHSLATEGVDALFLDDPLEDTNDSAENSALPLEHKVVLNRLLRSTPIIQKFSQIARVMNINRYVAEPTFGTSNVLLDVLQVKLVSKFDFLALIRMWPTNCAALATQLSDSWKCVLEFVLLSLSWKLEDLTYASNDNSAHLIDINLFLEDFNGLLISIGDLCVTVGAAARELNETTTDSNAKMRSLVQSLVVLEHNFACHYIDMLVSFRTFYEKFRDGAHFKNFLSFFDNPSGVGALVKGEVPQVVQESLKGVFLIHEARLALLKDITLDRQNNEDVNYEDYVYIDEEPLCLHIEIVFVGSYRCIF</sequence>
<name>A0A1A0H8Q5_9ASCO</name>
<dbReference type="InterPro" id="IPR011989">
    <property type="entry name" value="ARM-like"/>
</dbReference>
<dbReference type="GO" id="GO:0007062">
    <property type="term" value="P:sister chromatid cohesion"/>
    <property type="evidence" value="ECO:0007669"/>
    <property type="project" value="UniProtKB-ARBA"/>
</dbReference>
<dbReference type="SUPFAM" id="SSF48371">
    <property type="entry name" value="ARM repeat"/>
    <property type="match status" value="1"/>
</dbReference>
<dbReference type="OrthoDB" id="498590at2759"/>
<feature type="domain" description="SCD" evidence="2">
    <location>
        <begin position="350"/>
        <end position="440"/>
    </location>
</feature>
<accession>A0A1A0H8Q5</accession>
<dbReference type="PROSITE" id="PS51425">
    <property type="entry name" value="SCD"/>
    <property type="match status" value="1"/>
</dbReference>
<proteinExistence type="predicted"/>
<keyword evidence="4" id="KW-1185">Reference proteome</keyword>
<comment type="caution">
    <text evidence="3">The sequence shown here is derived from an EMBL/GenBank/DDBJ whole genome shotgun (WGS) entry which is preliminary data.</text>
</comment>
<dbReference type="PANTHER" id="PTHR11199:SF0">
    <property type="entry name" value="LD34181P-RELATED"/>
    <property type="match status" value="1"/>
</dbReference>
<dbReference type="RefSeq" id="XP_018710902.1">
    <property type="nucleotide sequence ID" value="XM_018858939.1"/>
</dbReference>
<dbReference type="GO" id="GO:0005634">
    <property type="term" value="C:nucleus"/>
    <property type="evidence" value="ECO:0007669"/>
    <property type="project" value="TreeGrafter"/>
</dbReference>
<dbReference type="InterPro" id="IPR020839">
    <property type="entry name" value="SCD"/>
</dbReference>
<evidence type="ECO:0000256" key="1">
    <source>
        <dbReference type="SAM" id="MobiDB-lite"/>
    </source>
</evidence>
<evidence type="ECO:0000313" key="4">
    <source>
        <dbReference type="Proteomes" id="UP000092555"/>
    </source>
</evidence>
<dbReference type="Gene3D" id="1.25.10.10">
    <property type="entry name" value="Leucine-rich Repeat Variant"/>
    <property type="match status" value="1"/>
</dbReference>
<dbReference type="STRING" id="869754.A0A1A0H8Q5"/>
<feature type="region of interest" description="Disordered" evidence="1">
    <location>
        <begin position="1"/>
        <end position="75"/>
    </location>
</feature>
<dbReference type="PANTHER" id="PTHR11199">
    <property type="entry name" value="STROMAL ANTIGEN"/>
    <property type="match status" value="1"/>
</dbReference>
<dbReference type="GeneID" id="30031915"/>
<evidence type="ECO:0000259" key="2">
    <source>
        <dbReference type="PROSITE" id="PS51425"/>
    </source>
</evidence>
<dbReference type="Pfam" id="PF21581">
    <property type="entry name" value="SCD"/>
    <property type="match status" value="1"/>
</dbReference>
<dbReference type="AlphaFoldDB" id="A0A1A0H8Q5"/>
<dbReference type="EMBL" id="LXTC01000004">
    <property type="protein sequence ID" value="OBA20380.1"/>
    <property type="molecule type" value="Genomic_DNA"/>
</dbReference>
<evidence type="ECO:0000313" key="3">
    <source>
        <dbReference type="EMBL" id="OBA20380.1"/>
    </source>
</evidence>
<dbReference type="Pfam" id="PF08514">
    <property type="entry name" value="STAG"/>
    <property type="match status" value="1"/>
</dbReference>
<reference evidence="3 4" key="1">
    <citation type="submission" date="2016-05" db="EMBL/GenBank/DDBJ databases">
        <title>Comparative genomics of biotechnologically important yeasts.</title>
        <authorList>
            <consortium name="DOE Joint Genome Institute"/>
            <person name="Riley R."/>
            <person name="Haridas S."/>
            <person name="Wolfe K.H."/>
            <person name="Lopes M.R."/>
            <person name="Hittinger C.T."/>
            <person name="Goker M."/>
            <person name="Salamov A."/>
            <person name="Wisecaver J."/>
            <person name="Long T.M."/>
            <person name="Aerts A.L."/>
            <person name="Barry K."/>
            <person name="Choi C."/>
            <person name="Clum A."/>
            <person name="Coughlan A.Y."/>
            <person name="Deshpande S."/>
            <person name="Douglass A.P."/>
            <person name="Hanson S.J."/>
            <person name="Klenk H.-P."/>
            <person name="LaButti K."/>
            <person name="Lapidus A."/>
            <person name="Lindquist E."/>
            <person name="Lipzen A."/>
            <person name="Meier-kolthoff J.P."/>
            <person name="Ohm R.A."/>
            <person name="Otillar R.P."/>
            <person name="Pangilinan J."/>
            <person name="Peng Y."/>
            <person name="Rokas A."/>
            <person name="Rosa C.A."/>
            <person name="Scheuner C."/>
            <person name="Sibirny A.A."/>
            <person name="Slot J.C."/>
            <person name="Stielow J.B."/>
            <person name="Sun H."/>
            <person name="Kurtzman C.P."/>
            <person name="Blackwell M."/>
            <person name="Grigoriev I.V."/>
            <person name="Jeffries T.W."/>
        </authorList>
    </citation>
    <scope>NUCLEOTIDE SEQUENCE [LARGE SCALE GENOMIC DNA]</scope>
    <source>
        <strain evidence="3 4">NRRL YB-4993</strain>
    </source>
</reference>
<dbReference type="GO" id="GO:0003682">
    <property type="term" value="F:chromatin binding"/>
    <property type="evidence" value="ECO:0007669"/>
    <property type="project" value="TreeGrafter"/>
</dbReference>
<protein>
    <recommendedName>
        <fullName evidence="2">SCD domain-containing protein</fullName>
    </recommendedName>
</protein>
<gene>
    <name evidence="3" type="ORF">METBIDRAFT_78780</name>
</gene>
<dbReference type="GO" id="GO:0000785">
    <property type="term" value="C:chromatin"/>
    <property type="evidence" value="ECO:0007669"/>
    <property type="project" value="TreeGrafter"/>
</dbReference>
<dbReference type="GO" id="GO:0008278">
    <property type="term" value="C:cohesin complex"/>
    <property type="evidence" value="ECO:0007669"/>
    <property type="project" value="TreeGrafter"/>
</dbReference>
<dbReference type="Proteomes" id="UP000092555">
    <property type="component" value="Unassembled WGS sequence"/>
</dbReference>
<organism evidence="3 4">
    <name type="scientific">Metschnikowia bicuspidata var. bicuspidata NRRL YB-4993</name>
    <dbReference type="NCBI Taxonomy" id="869754"/>
    <lineage>
        <taxon>Eukaryota</taxon>
        <taxon>Fungi</taxon>
        <taxon>Dikarya</taxon>
        <taxon>Ascomycota</taxon>
        <taxon>Saccharomycotina</taxon>
        <taxon>Pichiomycetes</taxon>
        <taxon>Metschnikowiaceae</taxon>
        <taxon>Metschnikowia</taxon>
    </lineage>
</organism>
<dbReference type="InterPro" id="IPR039662">
    <property type="entry name" value="Cohesin_Scc3/SA"/>
</dbReference>
<dbReference type="InterPro" id="IPR013721">
    <property type="entry name" value="STAG"/>
</dbReference>
<dbReference type="InterPro" id="IPR016024">
    <property type="entry name" value="ARM-type_fold"/>
</dbReference>
<feature type="compositionally biased region" description="Low complexity" evidence="1">
    <location>
        <begin position="66"/>
        <end position="75"/>
    </location>
</feature>